<keyword evidence="1" id="KW-0472">Membrane</keyword>
<feature type="transmembrane region" description="Helical" evidence="1">
    <location>
        <begin position="226"/>
        <end position="249"/>
    </location>
</feature>
<reference evidence="2" key="1">
    <citation type="submission" date="2006-03" db="EMBL/GenBank/DDBJ databases">
        <title>Complete sequence of Rhodopseudomonas palustris BisB18.</title>
        <authorList>
            <consortium name="US DOE Joint Genome Institute"/>
            <person name="Copeland A."/>
            <person name="Lucas S."/>
            <person name="Lapidus A."/>
            <person name="Barry K."/>
            <person name="Detter J.C."/>
            <person name="Glavina del Rio T."/>
            <person name="Hammon N."/>
            <person name="Israni S."/>
            <person name="Dalin E."/>
            <person name="Tice H."/>
            <person name="Pitluck S."/>
            <person name="Chain P."/>
            <person name="Malfatti S."/>
            <person name="Shin M."/>
            <person name="Vergez L."/>
            <person name="Schmutz J."/>
            <person name="Larimer F."/>
            <person name="Land M."/>
            <person name="Hauser L."/>
            <person name="Pelletier D.A."/>
            <person name="Kyrpides N."/>
            <person name="Anderson I."/>
            <person name="Oda Y."/>
            <person name="Harwood C.S."/>
            <person name="Richardson P."/>
        </authorList>
    </citation>
    <scope>NUCLEOTIDE SEQUENCE [LARGE SCALE GENOMIC DNA]</scope>
    <source>
        <strain evidence="2">BisB18</strain>
    </source>
</reference>
<feature type="transmembrane region" description="Helical" evidence="1">
    <location>
        <begin position="129"/>
        <end position="146"/>
    </location>
</feature>
<feature type="transmembrane region" description="Helical" evidence="1">
    <location>
        <begin position="152"/>
        <end position="168"/>
    </location>
</feature>
<sequence>MGSTVSLQPLTGADRRRRLLIHLAAPGVFGLISLFLGVDDNWDLRHYHLYGPFALLNGKLDIDFTPGSFQIYFNPTLDLAYYLMIRHWPAMLAGFTWGCVHGLNFNLLFEIIRRALPNLPERDRLRVPFWLSVAGILTPNFFSEIGNTMGDNATALFILSALLVILTARPRLQAAATAAATAAACWIGGAGLLAGLGMGLKLTNCVHVAALGLALFIIPVPWTRRLALVVAFGLGVVGGAAITGGSWHLTMWRAFGNPLFPQFTSLFPSELAPNFSIIDRSFLPTTIGEHLLWPFIFTLAPRRTGQASFHQAIWAVSYLSFWVYAATALIRRWHGVAARRFEPQQCYLLTFFAIAYLLWMMVFSIARYLVPIEMLTPLVVVLLLRGIFSDQTARWIATPLLIAATLVFVAGGVRFWGHQRWADPPYRVDRPELTDVARTTVLIINMDPPPTWMITQFPPQLSFVGLDPSFRTAAHRQKVRQLIAHHGGPLFALYQYGPDPERRGEIEARAKANLAAYGMAIDIPACTTYDAYVGQQRTPYQWCAVSLADQGAD</sequence>
<evidence type="ECO:0000313" key="2">
    <source>
        <dbReference type="EMBL" id="ABD89758.1"/>
    </source>
</evidence>
<keyword evidence="1" id="KW-0812">Transmembrane</keyword>
<gene>
    <name evidence="2" type="ordered locus">RPC_4234</name>
</gene>
<evidence type="ECO:0008006" key="3">
    <source>
        <dbReference type="Google" id="ProtNLM"/>
    </source>
</evidence>
<dbReference type="STRING" id="316056.RPC_4234"/>
<protein>
    <recommendedName>
        <fullName evidence="3">DUF2029 domain-containing protein</fullName>
    </recommendedName>
</protein>
<dbReference type="AlphaFoldDB" id="Q20YM8"/>
<evidence type="ECO:0000256" key="1">
    <source>
        <dbReference type="SAM" id="Phobius"/>
    </source>
</evidence>
<dbReference type="HOGENOM" id="CLU_031358_1_0_5"/>
<proteinExistence type="predicted"/>
<dbReference type="KEGG" id="rpc:RPC_4234"/>
<feature type="transmembrane region" description="Helical" evidence="1">
    <location>
        <begin position="88"/>
        <end position="109"/>
    </location>
</feature>
<organism evidence="2">
    <name type="scientific">Rhodopseudomonas palustris (strain BisB18)</name>
    <dbReference type="NCBI Taxonomy" id="316056"/>
    <lineage>
        <taxon>Bacteria</taxon>
        <taxon>Pseudomonadati</taxon>
        <taxon>Pseudomonadota</taxon>
        <taxon>Alphaproteobacteria</taxon>
        <taxon>Hyphomicrobiales</taxon>
        <taxon>Nitrobacteraceae</taxon>
        <taxon>Rhodopseudomonas</taxon>
    </lineage>
</organism>
<feature type="transmembrane region" description="Helical" evidence="1">
    <location>
        <begin position="200"/>
        <end position="219"/>
    </location>
</feature>
<feature type="transmembrane region" description="Helical" evidence="1">
    <location>
        <begin position="20"/>
        <end position="38"/>
    </location>
</feature>
<dbReference type="EMBL" id="CP000301">
    <property type="protein sequence ID" value="ABD89758.1"/>
    <property type="molecule type" value="Genomic_DNA"/>
</dbReference>
<feature type="transmembrane region" description="Helical" evidence="1">
    <location>
        <begin position="312"/>
        <end position="333"/>
    </location>
</feature>
<name>Q20YM8_RHOPB</name>
<keyword evidence="1" id="KW-1133">Transmembrane helix</keyword>
<dbReference type="eggNOG" id="ENOG5030CE8">
    <property type="taxonomic scope" value="Bacteria"/>
</dbReference>
<accession>Q20YM8</accession>
<feature type="transmembrane region" description="Helical" evidence="1">
    <location>
        <begin position="175"/>
        <end position="194"/>
    </location>
</feature>
<feature type="transmembrane region" description="Helical" evidence="1">
    <location>
        <begin position="345"/>
        <end position="362"/>
    </location>
</feature>
<feature type="transmembrane region" description="Helical" evidence="1">
    <location>
        <begin position="395"/>
        <end position="417"/>
    </location>
</feature>